<protein>
    <submittedName>
        <fullName evidence="7">ABC-type glycerol-3-phosphate transport system substrate-binding protein</fullName>
    </submittedName>
</protein>
<proteinExistence type="predicted"/>
<comment type="caution">
    <text evidence="7">The sequence shown here is derived from an EMBL/GenBank/DDBJ whole genome shotgun (WGS) entry which is preliminary data.</text>
</comment>
<sequence>MQDQTAAPQAVDTTPAASGASTPFRRRTLLRAALGGAAALGTGSLLAACSTDDSSSAGSGASGNAGGNPATVRMWSWYGEQKDEFPKLVAKFQEANPNIKVENRVFGTPDQYLPALQAAVAAGDVPEIFAPHTRALTYGTGGISADLKADLGDSFLSDFFDSANQEYTLDGKQYAIGWMAQTFGLFYNPDLLDKAGVDPESLETWDDLIAAAPKIKATDKYGVSFSANPGTSAMDFFLPLLTQVSDDPTFFLRLDQGLDGLTWEDPVVVQALELQKRIVDAGVFQPGTTGTSGDQAPQIFYTEKSAMLFNGSWSPQGFIQNASKEFVKKYKVMKNPAIAAGKKHWTANQAGAGWAVSETSANKDAALTFIKFLYEEANYSPAMNNSNSMPATKSAAAIIENPVMKQMTSWLIEGEGCPHIPFGNGTVAAADPLVQLFEGKGVPAEVAQQMQAAVENAKG</sequence>
<dbReference type="PANTHER" id="PTHR43649:SF33">
    <property type="entry name" value="POLYGALACTURONAN_RHAMNOGALACTURONAN-BINDING PROTEIN YTCQ"/>
    <property type="match status" value="1"/>
</dbReference>
<accession>A0ABS4Z777</accession>
<keyword evidence="3" id="KW-0472">Membrane</keyword>
<evidence type="ECO:0000256" key="4">
    <source>
        <dbReference type="ARBA" id="ARBA00023139"/>
    </source>
</evidence>
<evidence type="ECO:0000256" key="5">
    <source>
        <dbReference type="ARBA" id="ARBA00023288"/>
    </source>
</evidence>
<dbReference type="Proteomes" id="UP000758168">
    <property type="component" value="Unassembled WGS sequence"/>
</dbReference>
<keyword evidence="8" id="KW-1185">Reference proteome</keyword>
<evidence type="ECO:0000313" key="7">
    <source>
        <dbReference type="EMBL" id="MBP2416902.1"/>
    </source>
</evidence>
<evidence type="ECO:0000256" key="3">
    <source>
        <dbReference type="ARBA" id="ARBA00023136"/>
    </source>
</evidence>
<keyword evidence="5" id="KW-0449">Lipoprotein</keyword>
<feature type="compositionally biased region" description="Polar residues" evidence="6">
    <location>
        <begin position="1"/>
        <end position="21"/>
    </location>
</feature>
<reference evidence="7 8" key="1">
    <citation type="submission" date="2021-03" db="EMBL/GenBank/DDBJ databases">
        <title>Sequencing the genomes of 1000 actinobacteria strains.</title>
        <authorList>
            <person name="Klenk H.-P."/>
        </authorList>
    </citation>
    <scope>NUCLEOTIDE SEQUENCE [LARGE SCALE GENOMIC DNA]</scope>
    <source>
        <strain evidence="7 8">DSM 12936</strain>
    </source>
</reference>
<dbReference type="InterPro" id="IPR006059">
    <property type="entry name" value="SBP"/>
</dbReference>
<evidence type="ECO:0000256" key="6">
    <source>
        <dbReference type="SAM" id="MobiDB-lite"/>
    </source>
</evidence>
<keyword evidence="1" id="KW-1003">Cell membrane</keyword>
<name>A0ABS4Z777_9ACTN</name>
<dbReference type="RefSeq" id="WP_210054957.1">
    <property type="nucleotide sequence ID" value="NZ_BAAAMH010000004.1"/>
</dbReference>
<dbReference type="PANTHER" id="PTHR43649">
    <property type="entry name" value="ARABINOSE-BINDING PROTEIN-RELATED"/>
    <property type="match status" value="1"/>
</dbReference>
<dbReference type="Gene3D" id="3.40.190.10">
    <property type="entry name" value="Periplasmic binding protein-like II"/>
    <property type="match status" value="2"/>
</dbReference>
<evidence type="ECO:0000256" key="2">
    <source>
        <dbReference type="ARBA" id="ARBA00022729"/>
    </source>
</evidence>
<dbReference type="EMBL" id="JAGIOB010000001">
    <property type="protein sequence ID" value="MBP2416902.1"/>
    <property type="molecule type" value="Genomic_DNA"/>
</dbReference>
<dbReference type="InterPro" id="IPR050490">
    <property type="entry name" value="Bact_solute-bd_prot1"/>
</dbReference>
<evidence type="ECO:0000256" key="1">
    <source>
        <dbReference type="ARBA" id="ARBA00022475"/>
    </source>
</evidence>
<dbReference type="Pfam" id="PF01547">
    <property type="entry name" value="SBP_bac_1"/>
    <property type="match status" value="1"/>
</dbReference>
<organism evidence="7 8">
    <name type="scientific">Microlunatus capsulatus</name>
    <dbReference type="NCBI Taxonomy" id="99117"/>
    <lineage>
        <taxon>Bacteria</taxon>
        <taxon>Bacillati</taxon>
        <taxon>Actinomycetota</taxon>
        <taxon>Actinomycetes</taxon>
        <taxon>Propionibacteriales</taxon>
        <taxon>Propionibacteriaceae</taxon>
        <taxon>Microlunatus</taxon>
    </lineage>
</organism>
<feature type="region of interest" description="Disordered" evidence="6">
    <location>
        <begin position="1"/>
        <end position="22"/>
    </location>
</feature>
<keyword evidence="2" id="KW-0732">Signal</keyword>
<dbReference type="SUPFAM" id="SSF53850">
    <property type="entry name" value="Periplasmic binding protein-like II"/>
    <property type="match status" value="1"/>
</dbReference>
<keyword evidence="4" id="KW-0564">Palmitate</keyword>
<dbReference type="InterPro" id="IPR006311">
    <property type="entry name" value="TAT_signal"/>
</dbReference>
<gene>
    <name evidence="7" type="ORF">JOF54_001824</name>
</gene>
<dbReference type="PROSITE" id="PS51318">
    <property type="entry name" value="TAT"/>
    <property type="match status" value="1"/>
</dbReference>
<evidence type="ECO:0000313" key="8">
    <source>
        <dbReference type="Proteomes" id="UP000758168"/>
    </source>
</evidence>